<dbReference type="AlphaFoldDB" id="A0AAW0Z7T9"/>
<organism evidence="2 3">
    <name type="scientific">Tetragonisca angustula</name>
    <dbReference type="NCBI Taxonomy" id="166442"/>
    <lineage>
        <taxon>Eukaryota</taxon>
        <taxon>Metazoa</taxon>
        <taxon>Ecdysozoa</taxon>
        <taxon>Arthropoda</taxon>
        <taxon>Hexapoda</taxon>
        <taxon>Insecta</taxon>
        <taxon>Pterygota</taxon>
        <taxon>Neoptera</taxon>
        <taxon>Endopterygota</taxon>
        <taxon>Hymenoptera</taxon>
        <taxon>Apocrita</taxon>
        <taxon>Aculeata</taxon>
        <taxon>Apoidea</taxon>
        <taxon>Anthophila</taxon>
        <taxon>Apidae</taxon>
        <taxon>Tetragonisca</taxon>
    </lineage>
</organism>
<feature type="region of interest" description="Disordered" evidence="1">
    <location>
        <begin position="1"/>
        <end position="51"/>
    </location>
</feature>
<comment type="caution">
    <text evidence="2">The sequence shown here is derived from an EMBL/GenBank/DDBJ whole genome shotgun (WGS) entry which is preliminary data.</text>
</comment>
<accession>A0AAW0Z7T9</accession>
<sequence length="86" mass="9684">MGNSTKSKTWDLRKLENSKQRDRMDRLESVARENRLPREEKQSPRRGNNHVERGLANLLAGLALLYKWTPIASPSICSGGQVAAHS</sequence>
<evidence type="ECO:0000256" key="1">
    <source>
        <dbReference type="SAM" id="MobiDB-lite"/>
    </source>
</evidence>
<evidence type="ECO:0000313" key="3">
    <source>
        <dbReference type="Proteomes" id="UP001432146"/>
    </source>
</evidence>
<dbReference type="EMBL" id="JAWNGG020000432">
    <property type="protein sequence ID" value="KAK9293525.1"/>
    <property type="molecule type" value="Genomic_DNA"/>
</dbReference>
<feature type="compositionally biased region" description="Basic and acidic residues" evidence="1">
    <location>
        <begin position="8"/>
        <end position="51"/>
    </location>
</feature>
<name>A0AAW0Z7T9_9HYME</name>
<dbReference type="Proteomes" id="UP001432146">
    <property type="component" value="Unassembled WGS sequence"/>
</dbReference>
<reference evidence="2 3" key="1">
    <citation type="submission" date="2024-05" db="EMBL/GenBank/DDBJ databases">
        <title>The nuclear and mitochondrial genome assemblies of Tetragonisca angustula (Apidae: Meliponini), a tiny yet remarkable pollinator in the Neotropics.</title>
        <authorList>
            <person name="Ferrari R."/>
            <person name="Ricardo P.C."/>
            <person name="Dias F.C."/>
            <person name="Araujo N.S."/>
            <person name="Soares D.O."/>
            <person name="Zhou Q.-S."/>
            <person name="Zhu C.-D."/>
            <person name="Coutinho L."/>
            <person name="Airas M.C."/>
            <person name="Batista T.M."/>
        </authorList>
    </citation>
    <scope>NUCLEOTIDE SEQUENCE [LARGE SCALE GENOMIC DNA]</scope>
    <source>
        <strain evidence="2">ASF017062</strain>
        <tissue evidence="2">Abdomen</tissue>
    </source>
</reference>
<evidence type="ECO:0000313" key="2">
    <source>
        <dbReference type="EMBL" id="KAK9293525.1"/>
    </source>
</evidence>
<keyword evidence="3" id="KW-1185">Reference proteome</keyword>
<gene>
    <name evidence="2" type="ORF">QLX08_011563</name>
</gene>
<proteinExistence type="predicted"/>
<protein>
    <submittedName>
        <fullName evidence="2">Uncharacterized protein</fullName>
    </submittedName>
</protein>